<dbReference type="PROSITE" id="PS50801">
    <property type="entry name" value="STAS"/>
    <property type="match status" value="1"/>
</dbReference>
<reference evidence="1 2" key="1">
    <citation type="submission" date="2016-10" db="EMBL/GenBank/DDBJ databases">
        <title>Chromobacterium muskegensis sp. nov., an insecticidal bacterium isolated from Sphagnum bogs.</title>
        <authorList>
            <person name="Sparks M.E."/>
            <person name="Blackburn M.B."/>
            <person name="Gundersen-Rindal D.E."/>
            <person name="Mitchell A."/>
            <person name="Farrar R."/>
            <person name="Kuhar D."/>
        </authorList>
    </citation>
    <scope>NUCLEOTIDE SEQUENCE [LARGE SCALE GENOMIC DNA]</scope>
    <source>
        <strain evidence="1 2">21-1</strain>
    </source>
</reference>
<evidence type="ECO:0000313" key="1">
    <source>
        <dbReference type="EMBL" id="AOZ49134.1"/>
    </source>
</evidence>
<dbReference type="Pfam" id="PF13466">
    <property type="entry name" value="STAS_2"/>
    <property type="match status" value="1"/>
</dbReference>
<dbReference type="InterPro" id="IPR036513">
    <property type="entry name" value="STAS_dom_sf"/>
</dbReference>
<dbReference type="SUPFAM" id="SSF52091">
    <property type="entry name" value="SpoIIaa-like"/>
    <property type="match status" value="1"/>
</dbReference>
<accession>A0A1D9LD76</accession>
<dbReference type="Proteomes" id="UP000178776">
    <property type="component" value="Chromosome"/>
</dbReference>
<sequence>MALLLQQDGGTTRAALDGELTIFTAEEIQDELLGLLNHERVELDLSGVTELDGCGAQLLSIMLAEAARLEKTVAIAAGNPLVDEVGAWLGFLPVGGNGQGEAGDGS</sequence>
<protein>
    <submittedName>
        <fullName evidence="1">Uncharacterized protein</fullName>
    </submittedName>
</protein>
<dbReference type="PANTHER" id="PTHR35849:SF2">
    <property type="entry name" value="BLR2341 PROTEIN"/>
    <property type="match status" value="1"/>
</dbReference>
<gene>
    <name evidence="1" type="ORF">BKX93_03375</name>
</gene>
<dbReference type="AlphaFoldDB" id="A0A1D9LD76"/>
<dbReference type="CDD" id="cd07043">
    <property type="entry name" value="STAS_anti-anti-sigma_factors"/>
    <property type="match status" value="1"/>
</dbReference>
<dbReference type="InterPro" id="IPR058548">
    <property type="entry name" value="MlaB-like_STAS"/>
</dbReference>
<dbReference type="GeneID" id="68840249"/>
<name>A0A1D9LD76_9NEIS</name>
<dbReference type="PANTHER" id="PTHR35849">
    <property type="entry name" value="BLR2341 PROTEIN"/>
    <property type="match status" value="1"/>
</dbReference>
<dbReference type="Gene3D" id="3.30.750.24">
    <property type="entry name" value="STAS domain"/>
    <property type="match status" value="1"/>
</dbReference>
<dbReference type="EMBL" id="CP017707">
    <property type="protein sequence ID" value="AOZ49134.1"/>
    <property type="molecule type" value="Genomic_DNA"/>
</dbReference>
<organism evidence="1 2">
    <name type="scientific">Chromobacterium vaccinii</name>
    <dbReference type="NCBI Taxonomy" id="1108595"/>
    <lineage>
        <taxon>Bacteria</taxon>
        <taxon>Pseudomonadati</taxon>
        <taxon>Pseudomonadota</taxon>
        <taxon>Betaproteobacteria</taxon>
        <taxon>Neisseriales</taxon>
        <taxon>Chromobacteriaceae</taxon>
        <taxon>Chromobacterium</taxon>
    </lineage>
</organism>
<evidence type="ECO:0000313" key="2">
    <source>
        <dbReference type="Proteomes" id="UP000178776"/>
    </source>
</evidence>
<dbReference type="InterPro" id="IPR002645">
    <property type="entry name" value="STAS_dom"/>
</dbReference>
<dbReference type="KEGG" id="cvc:BKX93_03375"/>
<dbReference type="STRING" id="1108595.BKX93_03375"/>
<proteinExistence type="predicted"/>
<dbReference type="RefSeq" id="WP_046156919.1">
    <property type="nucleotide sequence ID" value="NZ_CP017707.1"/>
</dbReference>
<dbReference type="InterPro" id="IPR052746">
    <property type="entry name" value="MlaB_ABC_Transporter"/>
</dbReference>